<dbReference type="AlphaFoldDB" id="A0A378TN13"/>
<dbReference type="Pfam" id="PF07883">
    <property type="entry name" value="Cupin_2"/>
    <property type="match status" value="1"/>
</dbReference>
<evidence type="ECO:0000313" key="3">
    <source>
        <dbReference type="Proteomes" id="UP000254978"/>
    </source>
</evidence>
<dbReference type="EMBL" id="UGQT01000001">
    <property type="protein sequence ID" value="STZ62010.1"/>
    <property type="molecule type" value="Genomic_DNA"/>
</dbReference>
<dbReference type="Proteomes" id="UP000254978">
    <property type="component" value="Unassembled WGS sequence"/>
</dbReference>
<reference evidence="2 3" key="1">
    <citation type="submission" date="2018-06" db="EMBL/GenBank/DDBJ databases">
        <authorList>
            <consortium name="Pathogen Informatics"/>
            <person name="Doyle S."/>
        </authorList>
    </citation>
    <scope>NUCLEOTIDE SEQUENCE [LARGE SCALE GENOMIC DNA]</scope>
    <source>
        <strain evidence="2 3">NCTC10821</strain>
    </source>
</reference>
<gene>
    <name evidence="2" type="ORF">NCTC10821_05573</name>
</gene>
<sequence length="173" mass="18474">MTSACSSALFRNLPAVAAGPTLDVLGATVEILSTCGETCVIRGVVQPGVVVPMHRHEDPEDFYVLAGSKEVLIPQGGGLAWVSVHPGDYIKVPGNAVHAHRNVSHEPVIDLIITTARMGRFFTEVGRPLTDPPTPPTPEQLAMFMRKSAEYGHTLCSAEENAAYGINVPPFSM</sequence>
<dbReference type="PANTHER" id="PTHR36440:SF1">
    <property type="entry name" value="PUTATIVE (AFU_ORTHOLOGUE AFUA_8G07350)-RELATED"/>
    <property type="match status" value="1"/>
</dbReference>
<feature type="domain" description="Cupin type-2" evidence="1">
    <location>
        <begin position="44"/>
        <end position="109"/>
    </location>
</feature>
<dbReference type="PANTHER" id="PTHR36440">
    <property type="entry name" value="PUTATIVE (AFU_ORTHOLOGUE AFUA_8G07350)-RELATED"/>
    <property type="match status" value="1"/>
</dbReference>
<accession>A0A378TN13</accession>
<keyword evidence="3" id="KW-1185">Reference proteome</keyword>
<dbReference type="InterPro" id="IPR013096">
    <property type="entry name" value="Cupin_2"/>
</dbReference>
<dbReference type="InterPro" id="IPR014710">
    <property type="entry name" value="RmlC-like_jellyroll"/>
</dbReference>
<dbReference type="InterPro" id="IPR053146">
    <property type="entry name" value="QDO-like"/>
</dbReference>
<evidence type="ECO:0000259" key="1">
    <source>
        <dbReference type="Pfam" id="PF07883"/>
    </source>
</evidence>
<proteinExistence type="predicted"/>
<organism evidence="2 3">
    <name type="scientific">Mycolicibacterium tokaiense</name>
    <dbReference type="NCBI Taxonomy" id="39695"/>
    <lineage>
        <taxon>Bacteria</taxon>
        <taxon>Bacillati</taxon>
        <taxon>Actinomycetota</taxon>
        <taxon>Actinomycetes</taxon>
        <taxon>Mycobacteriales</taxon>
        <taxon>Mycobacteriaceae</taxon>
        <taxon>Mycolicibacterium</taxon>
    </lineage>
</organism>
<dbReference type="InterPro" id="IPR011051">
    <property type="entry name" value="RmlC_Cupin_sf"/>
</dbReference>
<dbReference type="SUPFAM" id="SSF51182">
    <property type="entry name" value="RmlC-like cupins"/>
    <property type="match status" value="1"/>
</dbReference>
<dbReference type="Gene3D" id="2.60.120.10">
    <property type="entry name" value="Jelly Rolls"/>
    <property type="match status" value="1"/>
</dbReference>
<protein>
    <submittedName>
        <fullName evidence="2">Cupin</fullName>
    </submittedName>
</protein>
<name>A0A378TN13_9MYCO</name>
<evidence type="ECO:0000313" key="2">
    <source>
        <dbReference type="EMBL" id="STZ62010.1"/>
    </source>
</evidence>